<sequence length="109" mass="12497">MKFNVKVERKQFTKFNQKLQDWSGDVIITDGFNLGKSESNNFYDVLELIQKYYDVEDSDITITDDGQLTFSIVEDANGLPDANGEYLTDYFIVVEKIEVVPVVEAEMLV</sequence>
<name>A0A8H9EQB6_STAPS</name>
<organism evidence="1 2">
    <name type="scientific">Staphylococcus pseudintermedius</name>
    <dbReference type="NCBI Taxonomy" id="283734"/>
    <lineage>
        <taxon>Bacteria</taxon>
        <taxon>Bacillati</taxon>
        <taxon>Bacillota</taxon>
        <taxon>Bacilli</taxon>
        <taxon>Bacillales</taxon>
        <taxon>Staphylococcaceae</taxon>
        <taxon>Staphylococcus</taxon>
        <taxon>Staphylococcus intermedius group</taxon>
    </lineage>
</organism>
<gene>
    <name evidence="1" type="ORF">EGV54_04825</name>
</gene>
<reference evidence="1 2" key="1">
    <citation type="submission" date="2018-11" db="EMBL/GenBank/DDBJ databases">
        <authorList>
            <consortium name="Veterinary Laboratory Investigation and Response Network"/>
        </authorList>
    </citation>
    <scope>NUCLEOTIDE SEQUENCE [LARGE SCALE GENOMIC DNA]</scope>
    <source>
        <strain evidence="1 2">SPSE-18-VL-LA-PA-Ryan-0021</strain>
    </source>
</reference>
<proteinExistence type="predicted"/>
<protein>
    <submittedName>
        <fullName evidence="1">Uncharacterized protein</fullName>
    </submittedName>
</protein>
<dbReference type="AlphaFoldDB" id="A0A8H9EQB6"/>
<dbReference type="Proteomes" id="UP000600220">
    <property type="component" value="Unassembled WGS sequence"/>
</dbReference>
<comment type="caution">
    <text evidence="1">The sequence shown here is derived from an EMBL/GenBank/DDBJ whole genome shotgun (WGS) entry which is preliminary data.</text>
</comment>
<dbReference type="RefSeq" id="WP_214536738.1">
    <property type="nucleotide sequence ID" value="NZ_CAJETO010000003.1"/>
</dbReference>
<evidence type="ECO:0000313" key="2">
    <source>
        <dbReference type="Proteomes" id="UP000600220"/>
    </source>
</evidence>
<evidence type="ECO:0000313" key="1">
    <source>
        <dbReference type="EMBL" id="EGQ4384415.1"/>
    </source>
</evidence>
<accession>A0A8H9EQB6</accession>
<dbReference type="EMBL" id="AAXKXX010000004">
    <property type="protein sequence ID" value="EGQ4384415.1"/>
    <property type="molecule type" value="Genomic_DNA"/>
</dbReference>
<keyword evidence="2" id="KW-1185">Reference proteome</keyword>